<accession>A0ABX7MCJ3</accession>
<dbReference type="RefSeq" id="WP_206256077.1">
    <property type="nucleotide sequence ID" value="NZ_CP071060.1"/>
</dbReference>
<keyword evidence="2" id="KW-1185">Reference proteome</keyword>
<reference evidence="1 2" key="1">
    <citation type="submission" date="2021-02" db="EMBL/GenBank/DDBJ databases">
        <title>Niveibacterium changnyeongensis HC41.</title>
        <authorList>
            <person name="Kang M."/>
        </authorList>
    </citation>
    <scope>NUCLEOTIDE SEQUENCE [LARGE SCALE GENOMIC DNA]</scope>
    <source>
        <strain evidence="1 2">HC41</strain>
    </source>
</reference>
<evidence type="ECO:0000313" key="1">
    <source>
        <dbReference type="EMBL" id="QSI78676.1"/>
    </source>
</evidence>
<name>A0ABX7MCJ3_9RHOO</name>
<protein>
    <submittedName>
        <fullName evidence="1">Uncharacterized protein</fullName>
    </submittedName>
</protein>
<gene>
    <name evidence="1" type="ORF">JY500_08750</name>
</gene>
<dbReference type="Proteomes" id="UP000663570">
    <property type="component" value="Chromosome"/>
</dbReference>
<proteinExistence type="predicted"/>
<sequence length="234" mass="26335">MFSPIESRAFDASNAQHLFLIAYRAVLKEAHASLKAGIDSQANYLRAVEAGLFPRDEPSAPGVAAVEQMVAGYLVHQIKERYDQAFVAREWSRTRHATLYLNVPPGVAVNSFFSTDIWSEETDTPAMVSLNILPYRGQTLAVFSSLPEHSEQVEMAFDRIFSSREECQLHELSKLVLKKCENIVLAPALYDTFCRRQKEQITTYFERNVAGQSYEADDPQVFLFSAIRATSSSI</sequence>
<organism evidence="1 2">
    <name type="scientific">Niveibacterium microcysteis</name>
    <dbReference type="NCBI Taxonomy" id="2811415"/>
    <lineage>
        <taxon>Bacteria</taxon>
        <taxon>Pseudomonadati</taxon>
        <taxon>Pseudomonadota</taxon>
        <taxon>Betaproteobacteria</taxon>
        <taxon>Rhodocyclales</taxon>
        <taxon>Rhodocyclaceae</taxon>
        <taxon>Niveibacterium</taxon>
    </lineage>
</organism>
<dbReference type="EMBL" id="CP071060">
    <property type="protein sequence ID" value="QSI78676.1"/>
    <property type="molecule type" value="Genomic_DNA"/>
</dbReference>
<evidence type="ECO:0000313" key="2">
    <source>
        <dbReference type="Proteomes" id="UP000663570"/>
    </source>
</evidence>